<feature type="domain" description="CzcB-like barrel-sandwich hybrid" evidence="4">
    <location>
        <begin position="97"/>
        <end position="229"/>
    </location>
</feature>
<dbReference type="PANTHER" id="PTHR30469">
    <property type="entry name" value="MULTIDRUG RESISTANCE PROTEIN MDTA"/>
    <property type="match status" value="1"/>
</dbReference>
<comment type="similarity">
    <text evidence="1">Belongs to the membrane fusion protein (MFP) (TC 8.A.1) family.</text>
</comment>
<evidence type="ECO:0000259" key="3">
    <source>
        <dbReference type="Pfam" id="PF25954"/>
    </source>
</evidence>
<sequence length="403" mass="42957">MTRKSHENLALHSDDGHLHLPRREKVWRGAMRAILVLAALLGVGAARVLVERAASRTELEAQSLESQRVFVTTITPKPSMSGGVLTLPATLRGDNETAIYARVNGYVRKFNVEIGDRVTKGETLAELETPELDQQVRQAAAQVEQAKANVVLGKVALDRWKKLYSQDSVARQDLDTKQNAYDTAVAAEAGAQANLKQLQATTAFKNVVAPFDGVITARNVDIGNLVNSGSSGVALFSMAVTDPLRVFVDVPQAYMTAIHVGTEVAVTQPELPGQTFKATVTYVAGAIAVATRTLRVELMLPNPQGRLKPGAYVQIALPLRPAGQVSIPANTLLFRAEGPNVALVDSSGLVRLQPVTIARDLGATLEIAEGVTTKDQIILNPPDSIANGERVTVVTGKNSGAGK</sequence>
<feature type="domain" description="CusB-like beta-barrel" evidence="3">
    <location>
        <begin position="248"/>
        <end position="317"/>
    </location>
</feature>
<evidence type="ECO:0000256" key="1">
    <source>
        <dbReference type="ARBA" id="ARBA00009477"/>
    </source>
</evidence>
<dbReference type="Gene3D" id="2.40.30.170">
    <property type="match status" value="1"/>
</dbReference>
<dbReference type="InterPro" id="IPR006143">
    <property type="entry name" value="RND_pump_MFP"/>
</dbReference>
<dbReference type="Proteomes" id="UP001139104">
    <property type="component" value="Unassembled WGS sequence"/>
</dbReference>
<dbReference type="Pfam" id="PF25973">
    <property type="entry name" value="BSH_CzcB"/>
    <property type="match status" value="1"/>
</dbReference>
<dbReference type="RefSeq" id="WP_243068391.1">
    <property type="nucleotide sequence ID" value="NZ_JAIVFK010000001.1"/>
</dbReference>
<accession>A0ABS9ZA52</accession>
<keyword evidence="2" id="KW-0472">Membrane</keyword>
<dbReference type="InterPro" id="IPR058647">
    <property type="entry name" value="BSH_CzcB-like"/>
</dbReference>
<dbReference type="Pfam" id="PF25954">
    <property type="entry name" value="Beta-barrel_RND_2"/>
    <property type="match status" value="1"/>
</dbReference>
<proteinExistence type="inferred from homology"/>
<comment type="caution">
    <text evidence="5">The sequence shown here is derived from an EMBL/GenBank/DDBJ whole genome shotgun (WGS) entry which is preliminary data.</text>
</comment>
<organism evidence="5 6">
    <name type="scientific">Candidatus Rhodoblastus alkanivorans</name>
    <dbReference type="NCBI Taxonomy" id="2954117"/>
    <lineage>
        <taxon>Bacteria</taxon>
        <taxon>Pseudomonadati</taxon>
        <taxon>Pseudomonadota</taxon>
        <taxon>Alphaproteobacteria</taxon>
        <taxon>Hyphomicrobiales</taxon>
        <taxon>Rhodoblastaceae</taxon>
        <taxon>Rhodoblastus</taxon>
    </lineage>
</organism>
<evidence type="ECO:0000313" key="6">
    <source>
        <dbReference type="Proteomes" id="UP001139104"/>
    </source>
</evidence>
<protein>
    <submittedName>
        <fullName evidence="5">Efflux RND transporter periplasmic adaptor subunit</fullName>
    </submittedName>
</protein>
<evidence type="ECO:0000256" key="2">
    <source>
        <dbReference type="SAM" id="Phobius"/>
    </source>
</evidence>
<feature type="transmembrane region" description="Helical" evidence="2">
    <location>
        <begin position="30"/>
        <end position="50"/>
    </location>
</feature>
<keyword evidence="6" id="KW-1185">Reference proteome</keyword>
<dbReference type="Gene3D" id="1.10.287.470">
    <property type="entry name" value="Helix hairpin bin"/>
    <property type="match status" value="1"/>
</dbReference>
<keyword evidence="2" id="KW-1133">Transmembrane helix</keyword>
<evidence type="ECO:0000313" key="5">
    <source>
        <dbReference type="EMBL" id="MCI4684498.1"/>
    </source>
</evidence>
<dbReference type="InterPro" id="IPR058792">
    <property type="entry name" value="Beta-barrel_RND_2"/>
</dbReference>
<dbReference type="EMBL" id="JAIVFP010000001">
    <property type="protein sequence ID" value="MCI4684498.1"/>
    <property type="molecule type" value="Genomic_DNA"/>
</dbReference>
<gene>
    <name evidence="5" type="ORF">K2U94_17290</name>
</gene>
<evidence type="ECO:0000259" key="4">
    <source>
        <dbReference type="Pfam" id="PF25973"/>
    </source>
</evidence>
<dbReference type="Gene3D" id="2.40.50.100">
    <property type="match status" value="1"/>
</dbReference>
<name>A0ABS9ZA52_9HYPH</name>
<dbReference type="PANTHER" id="PTHR30469:SF37">
    <property type="entry name" value="RAGD PROTEIN"/>
    <property type="match status" value="1"/>
</dbReference>
<dbReference type="Gene3D" id="2.40.420.20">
    <property type="match status" value="1"/>
</dbReference>
<dbReference type="SUPFAM" id="SSF111369">
    <property type="entry name" value="HlyD-like secretion proteins"/>
    <property type="match status" value="1"/>
</dbReference>
<keyword evidence="2" id="KW-0812">Transmembrane</keyword>
<dbReference type="NCBIfam" id="TIGR01730">
    <property type="entry name" value="RND_mfp"/>
    <property type="match status" value="1"/>
</dbReference>
<reference evidence="5" key="1">
    <citation type="journal article" date="2022" name="ISME J.">
        <title>Identification of active gaseous-alkane degraders at natural gas seeps.</title>
        <authorList>
            <person name="Farhan Ul Haque M."/>
            <person name="Hernandez M."/>
            <person name="Crombie A.T."/>
            <person name="Murrell J.C."/>
        </authorList>
    </citation>
    <scope>NUCLEOTIDE SEQUENCE</scope>
    <source>
        <strain evidence="5">PC2</strain>
    </source>
</reference>